<feature type="domain" description="Glycoside hydrolase family 20 catalytic" evidence="7">
    <location>
        <begin position="139"/>
        <end position="478"/>
    </location>
</feature>
<evidence type="ECO:0000256" key="5">
    <source>
        <dbReference type="ARBA" id="ARBA00023295"/>
    </source>
</evidence>
<keyword evidence="4" id="KW-0378">Hydrolase</keyword>
<comment type="caution">
    <text evidence="9">The sequence shown here is derived from an EMBL/GenBank/DDBJ whole genome shotgun (WGS) entry which is preliminary data.</text>
</comment>
<dbReference type="EC" id="3.2.1.52" evidence="3"/>
<keyword evidence="5" id="KW-0326">Glycosidase</keyword>
<protein>
    <recommendedName>
        <fullName evidence="3">beta-N-acetylhexosaminidase</fullName>
        <ecNumber evidence="3">3.2.1.52</ecNumber>
    </recommendedName>
</protein>
<accession>A0A3E0HVR9</accession>
<evidence type="ECO:0000313" key="10">
    <source>
        <dbReference type="Proteomes" id="UP000256269"/>
    </source>
</evidence>
<name>A0A3E0HVR9_9PSEU</name>
<dbReference type="InterPro" id="IPR025705">
    <property type="entry name" value="Beta_hexosaminidase_sua/sub"/>
</dbReference>
<comment type="similarity">
    <text evidence="2">Belongs to the glycosyl hydrolase 20 family.</text>
</comment>
<evidence type="ECO:0000256" key="3">
    <source>
        <dbReference type="ARBA" id="ARBA00012663"/>
    </source>
</evidence>
<dbReference type="InterPro" id="IPR029018">
    <property type="entry name" value="Hex-like_dom2"/>
</dbReference>
<dbReference type="Pfam" id="PF02838">
    <property type="entry name" value="Glyco_hydro_20b"/>
    <property type="match status" value="1"/>
</dbReference>
<dbReference type="Gene3D" id="3.30.379.10">
    <property type="entry name" value="Chitobiase/beta-hexosaminidase domain 2-like"/>
    <property type="match status" value="1"/>
</dbReference>
<dbReference type="Gene3D" id="3.20.20.80">
    <property type="entry name" value="Glycosidases"/>
    <property type="match status" value="1"/>
</dbReference>
<evidence type="ECO:0000313" key="9">
    <source>
        <dbReference type="EMBL" id="REH50370.1"/>
    </source>
</evidence>
<dbReference type="GO" id="GO:0004563">
    <property type="term" value="F:beta-N-acetylhexosaminidase activity"/>
    <property type="evidence" value="ECO:0007669"/>
    <property type="project" value="UniProtKB-EC"/>
</dbReference>
<dbReference type="InterPro" id="IPR015883">
    <property type="entry name" value="Glyco_hydro_20_cat"/>
</dbReference>
<gene>
    <name evidence="9" type="ORF">BCF44_104649</name>
</gene>
<sequence length="526" mass="58445">MDLKGGLASRPVPGFETLLPRPSRVDATGGLLPLTENTTLDGDPAAVTWLREVLVAATGLPLRPAADPTIRFRIVPWLSGHLIRVFPDGVLVEAQDEESAFHAAQSIRQLLGPAAFRRAPIGPADWALPCGVVEDRPRFAWRGALLDVARHFMPKDGLLRFIDLLAAHKLNRLHLHLTDDQGWRFEVKRYPKLTEVGGWREGSRVGVRTDDVTDGRPHGGFYTQDDLREVVAYAARRHVVVVPEIDIPGHSQAAIAAYPELGNLTYPLPVWPLWGVNENVLNTDDSTVDFYRHVFDELVDVFPSEIICVGGDEVPTVQWTAEQASRRGLATVPELHGWFIRQIAEHLGAHGRRAMGWDEIAEVGPLPGGAVIASWRGERAGVDAARAGFDVVMCPEQKVYLDHRESDRRDEPIPVGMVHTVSDVYEYDPIPADLTGDAVRRVLGAQANVWTEHLDSPRRVDYAAFPRLSAFAEVVWTERSNRDLADFTRRLADEHLPRLDALGVEYRPLAGPHPWQTRPGVPGRPR</sequence>
<dbReference type="GO" id="GO:0030203">
    <property type="term" value="P:glycosaminoglycan metabolic process"/>
    <property type="evidence" value="ECO:0007669"/>
    <property type="project" value="TreeGrafter"/>
</dbReference>
<evidence type="ECO:0000256" key="4">
    <source>
        <dbReference type="ARBA" id="ARBA00022801"/>
    </source>
</evidence>
<evidence type="ECO:0000259" key="7">
    <source>
        <dbReference type="Pfam" id="PF00728"/>
    </source>
</evidence>
<dbReference type="CDD" id="cd06563">
    <property type="entry name" value="GH20_chitobiase-like"/>
    <property type="match status" value="1"/>
</dbReference>
<dbReference type="EMBL" id="QUNO01000004">
    <property type="protein sequence ID" value="REH50370.1"/>
    <property type="molecule type" value="Genomic_DNA"/>
</dbReference>
<feature type="active site" description="Proton donor" evidence="6">
    <location>
        <position position="313"/>
    </location>
</feature>
<evidence type="ECO:0000256" key="1">
    <source>
        <dbReference type="ARBA" id="ARBA00001231"/>
    </source>
</evidence>
<dbReference type="GO" id="GO:0016020">
    <property type="term" value="C:membrane"/>
    <property type="evidence" value="ECO:0007669"/>
    <property type="project" value="TreeGrafter"/>
</dbReference>
<dbReference type="Pfam" id="PF00728">
    <property type="entry name" value="Glyco_hydro_20"/>
    <property type="match status" value="1"/>
</dbReference>
<dbReference type="OrthoDB" id="9763537at2"/>
<dbReference type="InterPro" id="IPR015882">
    <property type="entry name" value="HEX_bac_N"/>
</dbReference>
<dbReference type="PRINTS" id="PR00738">
    <property type="entry name" value="GLHYDRLASE20"/>
</dbReference>
<evidence type="ECO:0000259" key="8">
    <source>
        <dbReference type="Pfam" id="PF02838"/>
    </source>
</evidence>
<proteinExistence type="inferred from homology"/>
<evidence type="ECO:0000256" key="6">
    <source>
        <dbReference type="PIRSR" id="PIRSR625705-1"/>
    </source>
</evidence>
<dbReference type="SUPFAM" id="SSF55545">
    <property type="entry name" value="beta-N-acetylhexosaminidase-like domain"/>
    <property type="match status" value="1"/>
</dbReference>
<comment type="catalytic activity">
    <reaction evidence="1">
        <text>Hydrolysis of terminal non-reducing N-acetyl-D-hexosamine residues in N-acetyl-beta-D-hexosaminides.</text>
        <dbReference type="EC" id="3.2.1.52"/>
    </reaction>
</comment>
<feature type="domain" description="Beta-hexosaminidase bacterial type N-terminal" evidence="8">
    <location>
        <begin position="18"/>
        <end position="135"/>
    </location>
</feature>
<reference evidence="9 10" key="1">
    <citation type="submission" date="2018-08" db="EMBL/GenBank/DDBJ databases">
        <title>Genomic Encyclopedia of Archaeal and Bacterial Type Strains, Phase II (KMG-II): from individual species to whole genera.</title>
        <authorList>
            <person name="Goeker M."/>
        </authorList>
    </citation>
    <scope>NUCLEOTIDE SEQUENCE [LARGE SCALE GENOMIC DNA]</scope>
    <source>
        <strain evidence="9 10">DSM 45791</strain>
    </source>
</reference>
<evidence type="ECO:0000256" key="2">
    <source>
        <dbReference type="ARBA" id="ARBA00006285"/>
    </source>
</evidence>
<keyword evidence="10" id="KW-1185">Reference proteome</keyword>
<dbReference type="SUPFAM" id="SSF51445">
    <property type="entry name" value="(Trans)glycosidases"/>
    <property type="match status" value="1"/>
</dbReference>
<dbReference type="InterPro" id="IPR017853">
    <property type="entry name" value="GH"/>
</dbReference>
<dbReference type="PANTHER" id="PTHR22600:SF57">
    <property type="entry name" value="BETA-N-ACETYLHEXOSAMINIDASE"/>
    <property type="match status" value="1"/>
</dbReference>
<dbReference type="GO" id="GO:0005975">
    <property type="term" value="P:carbohydrate metabolic process"/>
    <property type="evidence" value="ECO:0007669"/>
    <property type="project" value="InterPro"/>
</dbReference>
<dbReference type="PANTHER" id="PTHR22600">
    <property type="entry name" value="BETA-HEXOSAMINIDASE"/>
    <property type="match status" value="1"/>
</dbReference>
<dbReference type="Proteomes" id="UP000256269">
    <property type="component" value="Unassembled WGS sequence"/>
</dbReference>
<dbReference type="AlphaFoldDB" id="A0A3E0HVR9"/>
<organism evidence="9 10">
    <name type="scientific">Kutzneria buriramensis</name>
    <dbReference type="NCBI Taxonomy" id="1045776"/>
    <lineage>
        <taxon>Bacteria</taxon>
        <taxon>Bacillati</taxon>
        <taxon>Actinomycetota</taxon>
        <taxon>Actinomycetes</taxon>
        <taxon>Pseudonocardiales</taxon>
        <taxon>Pseudonocardiaceae</taxon>
        <taxon>Kutzneria</taxon>
    </lineage>
</organism>